<proteinExistence type="predicted"/>
<feature type="compositionally biased region" description="Low complexity" evidence="1">
    <location>
        <begin position="12"/>
        <end position="22"/>
    </location>
</feature>
<sequence length="88" mass="9171">GGGGAGEEEGLASESFLSSFESGSGGGSGEGRGGDEPGCSRGEEQDEYVSHSHQRRLHPPLQTDEERHREEVHEEDDSMKDEGGVGGG</sequence>
<reference evidence="2 3" key="1">
    <citation type="journal article" date="2017" name="Int. J. Parasitol.">
        <title>The genome of the protozoan parasite Cystoisospora suis and a reverse vaccinology approach to identify vaccine candidates.</title>
        <authorList>
            <person name="Palmieri N."/>
            <person name="Shrestha A."/>
            <person name="Ruttkowski B."/>
            <person name="Beck T."/>
            <person name="Vogl C."/>
            <person name="Tomley F."/>
            <person name="Blake D.P."/>
            <person name="Joachim A."/>
        </authorList>
    </citation>
    <scope>NUCLEOTIDE SEQUENCE [LARGE SCALE GENOMIC DNA]</scope>
    <source>
        <strain evidence="2 3">Wien I</strain>
    </source>
</reference>
<dbReference type="RefSeq" id="XP_067916432.1">
    <property type="nucleotide sequence ID" value="XM_068071592.1"/>
</dbReference>
<dbReference type="GeneID" id="94434803"/>
<name>A0A2C6KED3_9APIC</name>
<feature type="region of interest" description="Disordered" evidence="1">
    <location>
        <begin position="1"/>
        <end position="88"/>
    </location>
</feature>
<comment type="caution">
    <text evidence="2">The sequence shown here is derived from an EMBL/GenBank/DDBJ whole genome shotgun (WGS) entry which is preliminary data.</text>
</comment>
<protein>
    <submittedName>
        <fullName evidence="2">Uncharacterized protein</fullName>
    </submittedName>
</protein>
<gene>
    <name evidence="2" type="ORF">CSUI_011494</name>
</gene>
<dbReference type="VEuPathDB" id="ToxoDB:CSUI_011494"/>
<feature type="non-terminal residue" evidence="2">
    <location>
        <position position="1"/>
    </location>
</feature>
<keyword evidence="3" id="KW-1185">Reference proteome</keyword>
<dbReference type="EMBL" id="MIGC01012373">
    <property type="protein sequence ID" value="PHJ14696.1"/>
    <property type="molecule type" value="Genomic_DNA"/>
</dbReference>
<evidence type="ECO:0000313" key="2">
    <source>
        <dbReference type="EMBL" id="PHJ14696.1"/>
    </source>
</evidence>
<feature type="compositionally biased region" description="Acidic residues" evidence="1">
    <location>
        <begin position="1"/>
        <end position="11"/>
    </location>
</feature>
<accession>A0A2C6KED3</accession>
<feature type="non-terminal residue" evidence="2">
    <location>
        <position position="88"/>
    </location>
</feature>
<evidence type="ECO:0000256" key="1">
    <source>
        <dbReference type="SAM" id="MobiDB-lite"/>
    </source>
</evidence>
<dbReference type="AlphaFoldDB" id="A0A2C6KED3"/>
<dbReference type="Proteomes" id="UP000221165">
    <property type="component" value="Unassembled WGS sequence"/>
</dbReference>
<organism evidence="2 3">
    <name type="scientific">Cystoisospora suis</name>
    <dbReference type="NCBI Taxonomy" id="483139"/>
    <lineage>
        <taxon>Eukaryota</taxon>
        <taxon>Sar</taxon>
        <taxon>Alveolata</taxon>
        <taxon>Apicomplexa</taxon>
        <taxon>Conoidasida</taxon>
        <taxon>Coccidia</taxon>
        <taxon>Eucoccidiorida</taxon>
        <taxon>Eimeriorina</taxon>
        <taxon>Sarcocystidae</taxon>
        <taxon>Cystoisospora</taxon>
    </lineage>
</organism>
<evidence type="ECO:0000313" key="3">
    <source>
        <dbReference type="Proteomes" id="UP000221165"/>
    </source>
</evidence>